<keyword evidence="8" id="KW-1185">Reference proteome</keyword>
<accession>A0A8T0TJ32</accession>
<dbReference type="SUPFAM" id="SSF50249">
    <property type="entry name" value="Nucleic acid-binding proteins"/>
    <property type="match status" value="1"/>
</dbReference>
<reference evidence="7" key="1">
    <citation type="submission" date="2020-05" db="EMBL/GenBank/DDBJ databases">
        <title>WGS assembly of Panicum virgatum.</title>
        <authorList>
            <person name="Lovell J.T."/>
            <person name="Jenkins J."/>
            <person name="Shu S."/>
            <person name="Juenger T.E."/>
            <person name="Schmutz J."/>
        </authorList>
    </citation>
    <scope>NUCLEOTIDE SEQUENCE</scope>
    <source>
        <strain evidence="7">AP13</strain>
    </source>
</reference>
<dbReference type="PANTHER" id="PTHR47165">
    <property type="entry name" value="OS03G0429900 PROTEIN"/>
    <property type="match status" value="1"/>
</dbReference>
<organism evidence="7 8">
    <name type="scientific">Panicum virgatum</name>
    <name type="common">Blackwell switchgrass</name>
    <dbReference type="NCBI Taxonomy" id="38727"/>
    <lineage>
        <taxon>Eukaryota</taxon>
        <taxon>Viridiplantae</taxon>
        <taxon>Streptophyta</taxon>
        <taxon>Embryophyta</taxon>
        <taxon>Tracheophyta</taxon>
        <taxon>Spermatophyta</taxon>
        <taxon>Magnoliopsida</taxon>
        <taxon>Liliopsida</taxon>
        <taxon>Poales</taxon>
        <taxon>Poaceae</taxon>
        <taxon>PACMAD clade</taxon>
        <taxon>Panicoideae</taxon>
        <taxon>Panicodae</taxon>
        <taxon>Paniceae</taxon>
        <taxon>Panicinae</taxon>
        <taxon>Panicum</taxon>
        <taxon>Panicum sect. Hiantes</taxon>
    </lineage>
</organism>
<dbReference type="GO" id="GO:0003677">
    <property type="term" value="F:DNA binding"/>
    <property type="evidence" value="ECO:0007669"/>
    <property type="project" value="UniProtKB-KW"/>
</dbReference>
<keyword evidence="5" id="KW-0238">DNA-binding</keyword>
<evidence type="ECO:0000256" key="3">
    <source>
        <dbReference type="ARBA" id="ARBA00022771"/>
    </source>
</evidence>
<dbReference type="Proteomes" id="UP000823388">
    <property type="component" value="Chromosome 4K"/>
</dbReference>
<dbReference type="CDD" id="cd04476">
    <property type="entry name" value="RPA1_DBD_C"/>
    <property type="match status" value="1"/>
</dbReference>
<dbReference type="InterPro" id="IPR012340">
    <property type="entry name" value="NA-bd_OB-fold"/>
</dbReference>
<sequence>MPQQEISYLADLQRIDPYDFPTNGCLCTVTIARLIADVPWWFPSCTRCGKACTAEGNTFRCYQCDCSNYKYKYKLSFIATDGTAEAEMICFGPVAQRIVGRSVDSMMRTVRRDEDFPLDIAGIVSHKFTFAINMTSQSFYTRIKKYMVTSIITSYGRQRAIPHLPAPAPAAQPSEH</sequence>
<evidence type="ECO:0000256" key="5">
    <source>
        <dbReference type="ARBA" id="ARBA00023125"/>
    </source>
</evidence>
<evidence type="ECO:0000313" key="7">
    <source>
        <dbReference type="EMBL" id="KAG2611902.1"/>
    </source>
</evidence>
<keyword evidence="4" id="KW-0862">Zinc</keyword>
<name>A0A8T0TJ32_PANVG</name>
<dbReference type="GO" id="GO:0008270">
    <property type="term" value="F:zinc ion binding"/>
    <property type="evidence" value="ECO:0007669"/>
    <property type="project" value="UniProtKB-KW"/>
</dbReference>
<comment type="caution">
    <text evidence="7">The sequence shown here is derived from an EMBL/GenBank/DDBJ whole genome shotgun (WGS) entry which is preliminary data.</text>
</comment>
<dbReference type="AlphaFoldDB" id="A0A8T0TJ32"/>
<evidence type="ECO:0000313" key="8">
    <source>
        <dbReference type="Proteomes" id="UP000823388"/>
    </source>
</evidence>
<evidence type="ECO:0000256" key="4">
    <source>
        <dbReference type="ARBA" id="ARBA00022833"/>
    </source>
</evidence>
<proteinExistence type="inferred from homology"/>
<dbReference type="EMBL" id="CM029043">
    <property type="protein sequence ID" value="KAG2611902.1"/>
    <property type="molecule type" value="Genomic_DNA"/>
</dbReference>
<gene>
    <name evidence="7" type="ORF">PVAP13_4KG154410</name>
</gene>
<dbReference type="InterPro" id="IPR047192">
    <property type="entry name" value="Euk_RPA1_DBD_C"/>
</dbReference>
<dbReference type="PANTHER" id="PTHR47165:SF3">
    <property type="entry name" value="RETROTRANSPOSON-LIKE PROTEIN"/>
    <property type="match status" value="1"/>
</dbReference>
<feature type="domain" description="Replication factor A C-terminal" evidence="6">
    <location>
        <begin position="30"/>
        <end position="145"/>
    </location>
</feature>
<evidence type="ECO:0000256" key="2">
    <source>
        <dbReference type="ARBA" id="ARBA00022723"/>
    </source>
</evidence>
<dbReference type="InterPro" id="IPR013955">
    <property type="entry name" value="Rep_factor-A_C"/>
</dbReference>
<dbReference type="Gene3D" id="2.40.50.140">
    <property type="entry name" value="Nucleic acid-binding proteins"/>
    <property type="match status" value="1"/>
</dbReference>
<evidence type="ECO:0000259" key="6">
    <source>
        <dbReference type="Pfam" id="PF08646"/>
    </source>
</evidence>
<comment type="similarity">
    <text evidence="1">Belongs to the replication factor A protein 1 family.</text>
</comment>
<protein>
    <recommendedName>
        <fullName evidence="6">Replication factor A C-terminal domain-containing protein</fullName>
    </recommendedName>
</protein>
<dbReference type="Pfam" id="PF08646">
    <property type="entry name" value="Rep_fac-A_C"/>
    <property type="match status" value="1"/>
</dbReference>
<keyword evidence="3" id="KW-0863">Zinc-finger</keyword>
<evidence type="ECO:0000256" key="1">
    <source>
        <dbReference type="ARBA" id="ARBA00005690"/>
    </source>
</evidence>
<keyword evidence="2" id="KW-0479">Metal-binding</keyword>